<evidence type="ECO:0000256" key="1">
    <source>
        <dbReference type="SAM" id="MobiDB-lite"/>
    </source>
</evidence>
<accession>A0AAD3CWU2</accession>
<feature type="compositionally biased region" description="Low complexity" evidence="1">
    <location>
        <begin position="87"/>
        <end position="102"/>
    </location>
</feature>
<comment type="caution">
    <text evidence="3">The sequence shown here is derived from an EMBL/GenBank/DDBJ whole genome shotgun (WGS) entry which is preliminary data.</text>
</comment>
<gene>
    <name evidence="3" type="ORF">CTEN210_10158</name>
</gene>
<feature type="compositionally biased region" description="Pro residues" evidence="1">
    <location>
        <begin position="73"/>
        <end position="86"/>
    </location>
</feature>
<evidence type="ECO:0000256" key="2">
    <source>
        <dbReference type="SAM" id="SignalP"/>
    </source>
</evidence>
<organism evidence="3 4">
    <name type="scientific">Chaetoceros tenuissimus</name>
    <dbReference type="NCBI Taxonomy" id="426638"/>
    <lineage>
        <taxon>Eukaryota</taxon>
        <taxon>Sar</taxon>
        <taxon>Stramenopiles</taxon>
        <taxon>Ochrophyta</taxon>
        <taxon>Bacillariophyta</taxon>
        <taxon>Coscinodiscophyceae</taxon>
        <taxon>Chaetocerotophycidae</taxon>
        <taxon>Chaetocerotales</taxon>
        <taxon>Chaetocerotaceae</taxon>
        <taxon>Chaetoceros</taxon>
    </lineage>
</organism>
<feature type="region of interest" description="Disordered" evidence="1">
    <location>
        <begin position="54"/>
        <end position="129"/>
    </location>
</feature>
<sequence length="129" mass="14099">MRSVSILVLLTATQLSEAFAPTSSKSVDTKLYNFLDGSQKKNDIMTREDDAMWIDEDDDEGVNWNPFAAKKAPPMPKATPPPPPPAAKKAPAASPFSFFAKKSTPEPEPVPEPVEPPKKAGGFKFPWDK</sequence>
<evidence type="ECO:0000313" key="3">
    <source>
        <dbReference type="EMBL" id="GFH53682.1"/>
    </source>
</evidence>
<name>A0AAD3CWU2_9STRA</name>
<dbReference type="Proteomes" id="UP001054902">
    <property type="component" value="Unassembled WGS sequence"/>
</dbReference>
<evidence type="ECO:0000313" key="4">
    <source>
        <dbReference type="Proteomes" id="UP001054902"/>
    </source>
</evidence>
<protein>
    <submittedName>
        <fullName evidence="3">Uncharacterized protein</fullName>
    </submittedName>
</protein>
<keyword evidence="4" id="KW-1185">Reference proteome</keyword>
<reference evidence="3 4" key="1">
    <citation type="journal article" date="2021" name="Sci. Rep.">
        <title>The genome of the diatom Chaetoceros tenuissimus carries an ancient integrated fragment of an extant virus.</title>
        <authorList>
            <person name="Hongo Y."/>
            <person name="Kimura K."/>
            <person name="Takaki Y."/>
            <person name="Yoshida Y."/>
            <person name="Baba S."/>
            <person name="Kobayashi G."/>
            <person name="Nagasaki K."/>
            <person name="Hano T."/>
            <person name="Tomaru Y."/>
        </authorList>
    </citation>
    <scope>NUCLEOTIDE SEQUENCE [LARGE SCALE GENOMIC DNA]</scope>
    <source>
        <strain evidence="3 4">NIES-3715</strain>
    </source>
</reference>
<feature type="signal peptide" evidence="2">
    <location>
        <begin position="1"/>
        <end position="18"/>
    </location>
</feature>
<dbReference type="AlphaFoldDB" id="A0AAD3CWU2"/>
<feature type="chain" id="PRO_5041913007" evidence="2">
    <location>
        <begin position="19"/>
        <end position="129"/>
    </location>
</feature>
<keyword evidence="2" id="KW-0732">Signal</keyword>
<proteinExistence type="predicted"/>
<dbReference type="EMBL" id="BLLK01000047">
    <property type="protein sequence ID" value="GFH53682.1"/>
    <property type="molecule type" value="Genomic_DNA"/>
</dbReference>